<proteinExistence type="predicted"/>
<protein>
    <submittedName>
        <fullName evidence="1">Uncharacterized protein</fullName>
    </submittedName>
</protein>
<name>A0A8S1KEF8_9CILI</name>
<organism evidence="1 2">
    <name type="scientific">Paramecium sonneborni</name>
    <dbReference type="NCBI Taxonomy" id="65129"/>
    <lineage>
        <taxon>Eukaryota</taxon>
        <taxon>Sar</taxon>
        <taxon>Alveolata</taxon>
        <taxon>Ciliophora</taxon>
        <taxon>Intramacronucleata</taxon>
        <taxon>Oligohymenophorea</taxon>
        <taxon>Peniculida</taxon>
        <taxon>Parameciidae</taxon>
        <taxon>Paramecium</taxon>
    </lineage>
</organism>
<gene>
    <name evidence="1" type="ORF">PSON_ATCC_30995.1.T0050559</name>
</gene>
<keyword evidence="2" id="KW-1185">Reference proteome</keyword>
<accession>A0A8S1KEF8</accession>
<dbReference type="OrthoDB" id="307992at2759"/>
<dbReference type="Proteomes" id="UP000692954">
    <property type="component" value="Unassembled WGS sequence"/>
</dbReference>
<dbReference type="AlphaFoldDB" id="A0A8S1KEF8"/>
<reference evidence="1" key="1">
    <citation type="submission" date="2021-01" db="EMBL/GenBank/DDBJ databases">
        <authorList>
            <consortium name="Genoscope - CEA"/>
            <person name="William W."/>
        </authorList>
    </citation>
    <scope>NUCLEOTIDE SEQUENCE</scope>
</reference>
<comment type="caution">
    <text evidence="1">The sequence shown here is derived from an EMBL/GenBank/DDBJ whole genome shotgun (WGS) entry which is preliminary data.</text>
</comment>
<sequence length="276" mass="32574">MDIRVPHQLEWKETQFAMNSHKQLIQVKEPFIIKKYGLGFIDQDQKYEGKITIDNKKDHDFQNELKKMTDLNSSKNQLKIQSQKDRKDTSITQISESNIQSLILPREIKQNKLQIQNFGDKKLYLIIKGEGFSEFRIRSIQIKLSCISCKEFLPANHNKFNSDILQFQTDCKKCSQQMSIDFYKNIQQNPENPSIWQIGSIKTYKNVEFQVNFIEVLTICKCLSQSSRIPYLLISFEKKTSQNQRLKCLLTDQIRQLCHGCVQELKFQPEWLIIKQ</sequence>
<evidence type="ECO:0000313" key="2">
    <source>
        <dbReference type="Proteomes" id="UP000692954"/>
    </source>
</evidence>
<evidence type="ECO:0000313" key="1">
    <source>
        <dbReference type="EMBL" id="CAD8051406.1"/>
    </source>
</evidence>
<dbReference type="EMBL" id="CAJJDN010000005">
    <property type="protein sequence ID" value="CAD8051406.1"/>
    <property type="molecule type" value="Genomic_DNA"/>
</dbReference>